<name>A0AAD7ZZD1_DIPPU</name>
<proteinExistence type="predicted"/>
<dbReference type="Gene3D" id="1.20.1740.10">
    <property type="entry name" value="Amino acid/polyamine transporter I"/>
    <property type="match status" value="1"/>
</dbReference>
<dbReference type="PANTHER" id="PTHR43243">
    <property type="entry name" value="INNER MEMBRANE TRANSPORTER YGJI-RELATED"/>
    <property type="match status" value="1"/>
</dbReference>
<dbReference type="EMBL" id="JASPKZ010004932">
    <property type="protein sequence ID" value="KAJ9589552.1"/>
    <property type="molecule type" value="Genomic_DNA"/>
</dbReference>
<reference evidence="3" key="1">
    <citation type="journal article" date="2023" name="IScience">
        <title>Live-bearing cockroach genome reveals convergent evolutionary mechanisms linked to viviparity in insects and beyond.</title>
        <authorList>
            <person name="Fouks B."/>
            <person name="Harrison M.C."/>
            <person name="Mikhailova A.A."/>
            <person name="Marchal E."/>
            <person name="English S."/>
            <person name="Carruthers M."/>
            <person name="Jennings E.C."/>
            <person name="Chiamaka E.L."/>
            <person name="Frigard R.A."/>
            <person name="Pippel M."/>
            <person name="Attardo G.M."/>
            <person name="Benoit J.B."/>
            <person name="Bornberg-Bauer E."/>
            <person name="Tobe S.S."/>
        </authorList>
    </citation>
    <scope>NUCLEOTIDE SEQUENCE</scope>
    <source>
        <strain evidence="3">Stay&amp;Tobe</strain>
    </source>
</reference>
<gene>
    <name evidence="3" type="ORF">L9F63_017240</name>
</gene>
<feature type="transmembrane region" description="Helical" evidence="2">
    <location>
        <begin position="632"/>
        <end position="652"/>
    </location>
</feature>
<dbReference type="Proteomes" id="UP001233999">
    <property type="component" value="Unassembled WGS sequence"/>
</dbReference>
<evidence type="ECO:0000256" key="1">
    <source>
        <dbReference type="SAM" id="MobiDB-lite"/>
    </source>
</evidence>
<feature type="transmembrane region" description="Helical" evidence="2">
    <location>
        <begin position="139"/>
        <end position="169"/>
    </location>
</feature>
<dbReference type="GO" id="GO:0005886">
    <property type="term" value="C:plasma membrane"/>
    <property type="evidence" value="ECO:0007669"/>
    <property type="project" value="TreeGrafter"/>
</dbReference>
<evidence type="ECO:0000313" key="4">
    <source>
        <dbReference type="Proteomes" id="UP001233999"/>
    </source>
</evidence>
<dbReference type="AlphaFoldDB" id="A0AAD7ZZD1"/>
<keyword evidence="4" id="KW-1185">Reference proteome</keyword>
<comment type="caution">
    <text evidence="3">The sequence shown here is derived from an EMBL/GenBank/DDBJ whole genome shotgun (WGS) entry which is preliminary data.</text>
</comment>
<feature type="region of interest" description="Disordered" evidence="1">
    <location>
        <begin position="541"/>
        <end position="569"/>
    </location>
</feature>
<feature type="transmembrane region" description="Helical" evidence="2">
    <location>
        <begin position="243"/>
        <end position="269"/>
    </location>
</feature>
<keyword evidence="2" id="KW-1133">Transmembrane helix</keyword>
<evidence type="ECO:0000256" key="2">
    <source>
        <dbReference type="SAM" id="Phobius"/>
    </source>
</evidence>
<feature type="transmembrane region" description="Helical" evidence="2">
    <location>
        <begin position="659"/>
        <end position="677"/>
    </location>
</feature>
<feature type="transmembrane region" description="Helical" evidence="2">
    <location>
        <begin position="189"/>
        <end position="222"/>
    </location>
</feature>
<feature type="transmembrane region" description="Helical" evidence="2">
    <location>
        <begin position="70"/>
        <end position="89"/>
    </location>
</feature>
<keyword evidence="2" id="KW-0472">Membrane</keyword>
<protein>
    <submittedName>
        <fullName evidence="3">Uncharacterized protein</fullName>
    </submittedName>
</protein>
<sequence length="762" mass="83591">MAALAACSRAMSATMDYIAGWRHQTWIQNKIGPLPSFLGGKPPDIMALVVTVVPSLLFVMGLEHSNVLRLILNVSLVTTVVFFVFVGSMQADTTNWIQHSFSQCGWSGVLMGTALYSFGFLGFMGLMSQSLTHPQNRRVKLAAAVSTLVIMLLSYCAFAIILSLMYQFRALVGSPVPLLRAFEVRDVDWARLVMAIFSIVGLALALLEVCSPLHAIIVCLGGEDWQVLPRAVAREYSSTGTHVIAILAAGLPAGLAACVCPLWLLVFIMCTGPLIEHAFTAANLIHRYYQPSNINKSSSDKTVKHYQQGQNSVCHIQDEYEDDDTDAEGIKQHKLMVRCLKSGLGFLPSAIRGPDQQQYYTSLSSPVPRTHSNGTLSSESVDVTYIDPDNNSLLQENIAKKHSNHSRSNGTIVTSLSYESMTQGQMDTKIMTNGSVTSLKSIESMIMDQSELEMRNGSISSIKSANQIQSNINVFTNGSIISSKSLVSVTNNNQTESVKSLCSVKDGELCNVSDDDLLVVGSDCDSLSIRRYSNEETALCKEETTNNATDDEDATLSSASSSDEDSESSITDIDAIVAEYKERIQVATTLTGSQPVAHEPTAATGRRVTMCVCGILASMCMTGVGTVLPQPADWWCGGLGLIGTTLFLVLVSQQPRNKATLLIPWFPATIMLINIILCFQLLAMVWPLLLIWIVTGLTLYCRKRGWWRCRYRPGFTSSRRERIRLHAPPRHPTVSTLIPSHRCLPDDRVRRLTQVDTILISR</sequence>
<feature type="transmembrane region" description="Helical" evidence="2">
    <location>
        <begin position="683"/>
        <end position="701"/>
    </location>
</feature>
<dbReference type="GO" id="GO:0015171">
    <property type="term" value="F:amino acid transmembrane transporter activity"/>
    <property type="evidence" value="ECO:0007669"/>
    <property type="project" value="TreeGrafter"/>
</dbReference>
<evidence type="ECO:0000313" key="3">
    <source>
        <dbReference type="EMBL" id="KAJ9589552.1"/>
    </source>
</evidence>
<feature type="transmembrane region" description="Helical" evidence="2">
    <location>
        <begin position="45"/>
        <end position="63"/>
    </location>
</feature>
<organism evidence="3 4">
    <name type="scientific">Diploptera punctata</name>
    <name type="common">Pacific beetle cockroach</name>
    <dbReference type="NCBI Taxonomy" id="6984"/>
    <lineage>
        <taxon>Eukaryota</taxon>
        <taxon>Metazoa</taxon>
        <taxon>Ecdysozoa</taxon>
        <taxon>Arthropoda</taxon>
        <taxon>Hexapoda</taxon>
        <taxon>Insecta</taxon>
        <taxon>Pterygota</taxon>
        <taxon>Neoptera</taxon>
        <taxon>Polyneoptera</taxon>
        <taxon>Dictyoptera</taxon>
        <taxon>Blattodea</taxon>
        <taxon>Blaberoidea</taxon>
        <taxon>Blaberidae</taxon>
        <taxon>Diplopterinae</taxon>
        <taxon>Diploptera</taxon>
    </lineage>
</organism>
<keyword evidence="2" id="KW-0812">Transmembrane</keyword>
<feature type="transmembrane region" description="Helical" evidence="2">
    <location>
        <begin position="109"/>
        <end position="127"/>
    </location>
</feature>
<dbReference type="PANTHER" id="PTHR43243:SF98">
    <property type="entry name" value="TORN AND DIMINISHED RHABDOMERES, ISOFORM D"/>
    <property type="match status" value="1"/>
</dbReference>
<accession>A0AAD7ZZD1</accession>
<reference evidence="3" key="2">
    <citation type="submission" date="2023-05" db="EMBL/GenBank/DDBJ databases">
        <authorList>
            <person name="Fouks B."/>
        </authorList>
    </citation>
    <scope>NUCLEOTIDE SEQUENCE</scope>
    <source>
        <strain evidence="3">Stay&amp;Tobe</strain>
        <tissue evidence="3">Testes</tissue>
    </source>
</reference>